<dbReference type="InterPro" id="IPR053135">
    <property type="entry name" value="AKR2_Oxidoreductase"/>
</dbReference>
<evidence type="ECO:0000256" key="3">
    <source>
        <dbReference type="ARBA" id="ARBA00023014"/>
    </source>
</evidence>
<dbReference type="InterPro" id="IPR023210">
    <property type="entry name" value="NADP_OxRdtase_dom"/>
</dbReference>
<dbReference type="Proteomes" id="UP000464754">
    <property type="component" value="Chromosome"/>
</dbReference>
<keyword evidence="3" id="KW-0411">Iron-sulfur</keyword>
<evidence type="ECO:0000259" key="4">
    <source>
        <dbReference type="PROSITE" id="PS51379"/>
    </source>
</evidence>
<accession>A0A6N4TGP8</accession>
<dbReference type="Pfam" id="PF00248">
    <property type="entry name" value="Aldo_ket_red"/>
    <property type="match status" value="1"/>
</dbReference>
<dbReference type="AlphaFoldDB" id="A0A6N4TGP8"/>
<keyword evidence="2" id="KW-0408">Iron</keyword>
<dbReference type="InterPro" id="IPR017896">
    <property type="entry name" value="4Fe4S_Fe-S-bd"/>
</dbReference>
<proteinExistence type="predicted"/>
<dbReference type="PROSITE" id="PS51257">
    <property type="entry name" value="PROKAR_LIPOPROTEIN"/>
    <property type="match status" value="1"/>
</dbReference>
<keyword evidence="6" id="KW-1185">Reference proteome</keyword>
<dbReference type="PANTHER" id="PTHR43312:SF2">
    <property type="entry name" value="OXIDOREDUCTASE"/>
    <property type="match status" value="1"/>
</dbReference>
<feature type="domain" description="4Fe-4S ferredoxin-type" evidence="4">
    <location>
        <begin position="333"/>
        <end position="361"/>
    </location>
</feature>
<dbReference type="GO" id="GO:0046872">
    <property type="term" value="F:metal ion binding"/>
    <property type="evidence" value="ECO:0007669"/>
    <property type="project" value="UniProtKB-KW"/>
</dbReference>
<dbReference type="Pfam" id="PF13187">
    <property type="entry name" value="Fer4_9"/>
    <property type="match status" value="1"/>
</dbReference>
<sequence length="372" mass="43209">MEYRKMKNGYQPSLLGFGCMRFPLNDDGNINEEEAEKMIDMAIQQGVTYIDTAFPYHNGDSEPFVGRVLKKYDRSSFSLATKLPLWKIETLEDVKQMFENQLQRLDVDYVDFYLLHALDKEKWEKAKRLGVIEYCEQLKKEGKIRNFGFSFHDAYDVFEEIIKYRDWDFCQIQYNYVDRRIQAGDQGYELAASLKIPMVIMEPVKGGSLAKLPEDIAQPLKAYAPDKSISSWALRWVGSHANVKVILSGMSTMEQVEDNIKTFANFQPLNETERELMESTAKQILDRTRNGCTGCAYCMPCPFGVDIPRNFKIWNEYAKYGNEDLTRKQYDSLKEEEKASNCKKCGKCETLCPQVISIRKNLEEVKEEMNRL</sequence>
<dbReference type="EMBL" id="AP019695">
    <property type="protein sequence ID" value="BBK21929.1"/>
    <property type="molecule type" value="Genomic_DNA"/>
</dbReference>
<evidence type="ECO:0000313" key="6">
    <source>
        <dbReference type="Proteomes" id="UP000464754"/>
    </source>
</evidence>
<dbReference type="SUPFAM" id="SSF46548">
    <property type="entry name" value="alpha-helical ferredoxin"/>
    <property type="match status" value="1"/>
</dbReference>
<dbReference type="PROSITE" id="PS00198">
    <property type="entry name" value="4FE4S_FER_1"/>
    <property type="match status" value="1"/>
</dbReference>
<dbReference type="CDD" id="cd19096">
    <property type="entry name" value="AKR_Fe-S_oxidoreductase"/>
    <property type="match status" value="1"/>
</dbReference>
<dbReference type="InterPro" id="IPR017900">
    <property type="entry name" value="4Fe4S_Fe_S_CS"/>
</dbReference>
<evidence type="ECO:0000313" key="5">
    <source>
        <dbReference type="EMBL" id="BBK21929.1"/>
    </source>
</evidence>
<name>A0A6N4TGP8_9FIRM</name>
<dbReference type="InterPro" id="IPR020471">
    <property type="entry name" value="AKR"/>
</dbReference>
<evidence type="ECO:0000256" key="2">
    <source>
        <dbReference type="ARBA" id="ARBA00023004"/>
    </source>
</evidence>
<dbReference type="PANTHER" id="PTHR43312">
    <property type="entry name" value="D-THREO-ALDOSE 1-DEHYDROGENASE"/>
    <property type="match status" value="1"/>
</dbReference>
<dbReference type="KEGG" id="aarg:Aargi30884_08320"/>
<reference evidence="6" key="1">
    <citation type="submission" date="2019-05" db="EMBL/GenBank/DDBJ databases">
        <title>Complete genome sequencing of Absiella argi strain JCM 30884.</title>
        <authorList>
            <person name="Sakamoto M."/>
            <person name="Murakami T."/>
            <person name="Mori H."/>
        </authorList>
    </citation>
    <scope>NUCLEOTIDE SEQUENCE [LARGE SCALE GENOMIC DNA]</scope>
    <source>
        <strain evidence="6">JCM 30884</strain>
    </source>
</reference>
<dbReference type="SUPFAM" id="SSF51430">
    <property type="entry name" value="NAD(P)-linked oxidoreductase"/>
    <property type="match status" value="1"/>
</dbReference>
<protein>
    <submittedName>
        <fullName evidence="5">Aldo/keto reductase</fullName>
    </submittedName>
</protein>
<dbReference type="Gene3D" id="3.20.20.100">
    <property type="entry name" value="NADP-dependent oxidoreductase domain"/>
    <property type="match status" value="1"/>
</dbReference>
<dbReference type="PROSITE" id="PS51379">
    <property type="entry name" value="4FE4S_FER_2"/>
    <property type="match status" value="1"/>
</dbReference>
<dbReference type="RefSeq" id="WP_163051580.1">
    <property type="nucleotide sequence ID" value="NZ_AP019695.1"/>
</dbReference>
<gene>
    <name evidence="5" type="ORF">Aargi30884_08320</name>
</gene>
<organism evidence="5 6">
    <name type="scientific">Amedibacterium intestinale</name>
    <dbReference type="NCBI Taxonomy" id="2583452"/>
    <lineage>
        <taxon>Bacteria</taxon>
        <taxon>Bacillati</taxon>
        <taxon>Bacillota</taxon>
        <taxon>Erysipelotrichia</taxon>
        <taxon>Erysipelotrichales</taxon>
        <taxon>Erysipelotrichaceae</taxon>
        <taxon>Amedibacterium</taxon>
    </lineage>
</organism>
<dbReference type="GO" id="GO:0016491">
    <property type="term" value="F:oxidoreductase activity"/>
    <property type="evidence" value="ECO:0007669"/>
    <property type="project" value="InterPro"/>
</dbReference>
<keyword evidence="1" id="KW-0479">Metal-binding</keyword>
<dbReference type="PRINTS" id="PR00069">
    <property type="entry name" value="ALDKETRDTASE"/>
</dbReference>
<dbReference type="GO" id="GO:0051536">
    <property type="term" value="F:iron-sulfur cluster binding"/>
    <property type="evidence" value="ECO:0007669"/>
    <property type="project" value="UniProtKB-KW"/>
</dbReference>
<dbReference type="InterPro" id="IPR036812">
    <property type="entry name" value="NAD(P)_OxRdtase_dom_sf"/>
</dbReference>
<evidence type="ECO:0000256" key="1">
    <source>
        <dbReference type="ARBA" id="ARBA00022723"/>
    </source>
</evidence>